<dbReference type="OrthoDB" id="192887at2759"/>
<dbReference type="PROSITE" id="PS50011">
    <property type="entry name" value="PROTEIN_KINASE_DOM"/>
    <property type="match status" value="1"/>
</dbReference>
<dbReference type="PROSITE" id="PS00107">
    <property type="entry name" value="PROTEIN_KINASE_ATP"/>
    <property type="match status" value="1"/>
</dbReference>
<comment type="caution">
    <text evidence="10">The sequence shown here is derived from an EMBL/GenBank/DDBJ whole genome shotgun (WGS) entry which is preliminary data.</text>
</comment>
<keyword evidence="11" id="KW-1185">Reference proteome</keyword>
<dbReference type="PROSITE" id="PS00108">
    <property type="entry name" value="PROTEIN_KINASE_ST"/>
    <property type="match status" value="1"/>
</dbReference>
<evidence type="ECO:0000256" key="3">
    <source>
        <dbReference type="ARBA" id="ARBA00022741"/>
    </source>
</evidence>
<dbReference type="PANTHER" id="PTHR24055">
    <property type="entry name" value="MITOGEN-ACTIVATED PROTEIN KINASE"/>
    <property type="match status" value="1"/>
</dbReference>
<dbReference type="FunFam" id="1.10.510.10:FF:000013">
    <property type="entry name" value="Mitogen-activated protein kinase"/>
    <property type="match status" value="1"/>
</dbReference>
<keyword evidence="1 7" id="KW-0723">Serine/threonine-protein kinase</keyword>
<comment type="similarity">
    <text evidence="8">Belongs to the protein kinase superfamily. Ser/Thr protein kinase family. MAP kinase subfamily.</text>
</comment>
<dbReference type="InterPro" id="IPR003527">
    <property type="entry name" value="MAP_kinase_CS"/>
</dbReference>
<evidence type="ECO:0000313" key="11">
    <source>
        <dbReference type="Proteomes" id="UP001165122"/>
    </source>
</evidence>
<gene>
    <name evidence="10" type="ORF">TrLO_g13692</name>
</gene>
<reference evidence="11" key="1">
    <citation type="journal article" date="2023" name="Commun. Biol.">
        <title>Genome analysis of Parmales, the sister group of diatoms, reveals the evolutionary specialization of diatoms from phago-mixotrophs to photoautotrophs.</title>
        <authorList>
            <person name="Ban H."/>
            <person name="Sato S."/>
            <person name="Yoshikawa S."/>
            <person name="Yamada K."/>
            <person name="Nakamura Y."/>
            <person name="Ichinomiya M."/>
            <person name="Sato N."/>
            <person name="Blanc-Mathieu R."/>
            <person name="Endo H."/>
            <person name="Kuwata A."/>
            <person name="Ogata H."/>
        </authorList>
    </citation>
    <scope>NUCLEOTIDE SEQUENCE [LARGE SCALE GENOMIC DNA]</scope>
    <source>
        <strain evidence="11">NIES 3700</strain>
    </source>
</reference>
<evidence type="ECO:0000256" key="4">
    <source>
        <dbReference type="ARBA" id="ARBA00022777"/>
    </source>
</evidence>
<dbReference type="InterPro" id="IPR017441">
    <property type="entry name" value="Protein_kinase_ATP_BS"/>
</dbReference>
<protein>
    <recommendedName>
        <fullName evidence="8">Mitogen-activated protein kinase</fullName>
        <ecNumber evidence="8">2.7.11.24</ecNumber>
    </recommendedName>
</protein>
<dbReference type="InterPro" id="IPR011009">
    <property type="entry name" value="Kinase-like_dom_sf"/>
</dbReference>
<keyword evidence="3 6" id="KW-0547">Nucleotide-binding</keyword>
<evidence type="ECO:0000256" key="2">
    <source>
        <dbReference type="ARBA" id="ARBA00022679"/>
    </source>
</evidence>
<comment type="cofactor">
    <cofactor evidence="8">
        <name>Mg(2+)</name>
        <dbReference type="ChEBI" id="CHEBI:18420"/>
    </cofactor>
</comment>
<dbReference type="InterPro" id="IPR000719">
    <property type="entry name" value="Prot_kinase_dom"/>
</dbReference>
<dbReference type="GO" id="GO:0004707">
    <property type="term" value="F:MAP kinase activity"/>
    <property type="evidence" value="ECO:0007669"/>
    <property type="project" value="UniProtKB-EC"/>
</dbReference>
<comment type="catalytic activity">
    <reaction evidence="8">
        <text>L-threonyl-[protein] + ATP = O-phospho-L-threonyl-[protein] + ADP + H(+)</text>
        <dbReference type="Rhea" id="RHEA:46608"/>
        <dbReference type="Rhea" id="RHEA-COMP:11060"/>
        <dbReference type="Rhea" id="RHEA-COMP:11605"/>
        <dbReference type="ChEBI" id="CHEBI:15378"/>
        <dbReference type="ChEBI" id="CHEBI:30013"/>
        <dbReference type="ChEBI" id="CHEBI:30616"/>
        <dbReference type="ChEBI" id="CHEBI:61977"/>
        <dbReference type="ChEBI" id="CHEBI:456216"/>
        <dbReference type="EC" id="2.7.11.24"/>
    </reaction>
</comment>
<dbReference type="SMART" id="SM00220">
    <property type="entry name" value="S_TKc"/>
    <property type="match status" value="1"/>
</dbReference>
<dbReference type="CDD" id="cd07834">
    <property type="entry name" value="STKc_MAPK"/>
    <property type="match status" value="1"/>
</dbReference>
<evidence type="ECO:0000259" key="9">
    <source>
        <dbReference type="PROSITE" id="PS50011"/>
    </source>
</evidence>
<dbReference type="Proteomes" id="UP001165122">
    <property type="component" value="Unassembled WGS sequence"/>
</dbReference>
<evidence type="ECO:0000256" key="5">
    <source>
        <dbReference type="ARBA" id="ARBA00022840"/>
    </source>
</evidence>
<comment type="activity regulation">
    <text evidence="8">Activated by threonine and tyrosine phosphorylation.</text>
</comment>
<evidence type="ECO:0000256" key="8">
    <source>
        <dbReference type="RuleBase" id="RU361165"/>
    </source>
</evidence>
<dbReference type="AlphaFoldDB" id="A0A9W6ZNG1"/>
<dbReference type="EC" id="2.7.11.24" evidence="8"/>
<dbReference type="SUPFAM" id="SSF56112">
    <property type="entry name" value="Protein kinase-like (PK-like)"/>
    <property type="match status" value="1"/>
</dbReference>
<dbReference type="Pfam" id="PF00069">
    <property type="entry name" value="Pkinase"/>
    <property type="match status" value="1"/>
</dbReference>
<keyword evidence="2 8" id="KW-0808">Transferase</keyword>
<accession>A0A9W6ZNG1</accession>
<name>A0A9W6ZNG1_9STRA</name>
<keyword evidence="4 8" id="KW-0418">Kinase</keyword>
<dbReference type="EMBL" id="BRXW01000473">
    <property type="protein sequence ID" value="GMH57899.1"/>
    <property type="molecule type" value="Genomic_DNA"/>
</dbReference>
<dbReference type="InterPro" id="IPR008271">
    <property type="entry name" value="Ser/Thr_kinase_AS"/>
</dbReference>
<evidence type="ECO:0000256" key="7">
    <source>
        <dbReference type="RuleBase" id="RU000304"/>
    </source>
</evidence>
<keyword evidence="8" id="KW-0460">Magnesium</keyword>
<sequence length="390" mass="44069">MSTFNSLSPSSMHEVRVPGNAAFTIDSHFTFIRSIGSGAYGVVISALNSHNNEKVAIKKIPKAFQDEIDAKRILREIKLLRCMNHENVISIEDMVPPVGLTCIDDFDDVYIVSELMETDLHRIIYSKQPLTNEHVQYFLYQILRGLKYLHSANVLHRDLKPSNLLVNGNCDLKICDLGLARGILPDDEAEGAGAANPASSICLTEYVVTRWYRAPEIMLACQNYTKAIDMWSVGCIFAELLGRKPFFPGEDYINQLTLISEKIGKPSSDDLNFVTSDKAKRFMTRLADTPKRGMESHFPKATPEAIDLLTKMLKIHPEKRCDVVEALAHPYLAALHNLEDEPEAGFDFDFSFEDEELDSVRLRELIYEEIGCFRPECLPAPGRKRKKGRK</sequence>
<evidence type="ECO:0000256" key="6">
    <source>
        <dbReference type="PROSITE-ProRule" id="PRU10141"/>
    </source>
</evidence>
<dbReference type="PROSITE" id="PS01351">
    <property type="entry name" value="MAPK"/>
    <property type="match status" value="1"/>
</dbReference>
<dbReference type="FunFam" id="3.30.200.20:FF:000046">
    <property type="entry name" value="Mitogen-activated protein kinase"/>
    <property type="match status" value="1"/>
</dbReference>
<keyword evidence="5 6" id="KW-0067">ATP-binding</keyword>
<evidence type="ECO:0000313" key="10">
    <source>
        <dbReference type="EMBL" id="GMH57899.1"/>
    </source>
</evidence>
<feature type="binding site" evidence="6">
    <location>
        <position position="59"/>
    </location>
    <ligand>
        <name>ATP</name>
        <dbReference type="ChEBI" id="CHEBI:30616"/>
    </ligand>
</feature>
<dbReference type="Gene3D" id="1.10.510.10">
    <property type="entry name" value="Transferase(Phosphotransferase) domain 1"/>
    <property type="match status" value="1"/>
</dbReference>
<organism evidence="10 11">
    <name type="scientific">Triparma laevis f. longispina</name>
    <dbReference type="NCBI Taxonomy" id="1714387"/>
    <lineage>
        <taxon>Eukaryota</taxon>
        <taxon>Sar</taxon>
        <taxon>Stramenopiles</taxon>
        <taxon>Ochrophyta</taxon>
        <taxon>Bolidophyceae</taxon>
        <taxon>Parmales</taxon>
        <taxon>Triparmaceae</taxon>
        <taxon>Triparma</taxon>
    </lineage>
</organism>
<evidence type="ECO:0000256" key="1">
    <source>
        <dbReference type="ARBA" id="ARBA00022527"/>
    </source>
</evidence>
<dbReference type="Gene3D" id="3.30.200.20">
    <property type="entry name" value="Phosphorylase Kinase, domain 1"/>
    <property type="match status" value="1"/>
</dbReference>
<dbReference type="InterPro" id="IPR050117">
    <property type="entry name" value="MAPK"/>
</dbReference>
<feature type="domain" description="Protein kinase" evidence="9">
    <location>
        <begin position="29"/>
        <end position="332"/>
    </location>
</feature>
<dbReference type="GO" id="GO:0005524">
    <property type="term" value="F:ATP binding"/>
    <property type="evidence" value="ECO:0007669"/>
    <property type="project" value="UniProtKB-UniRule"/>
</dbReference>
<proteinExistence type="inferred from homology"/>